<accession>A0A2J7RFC5</accession>
<evidence type="ECO:0000313" key="3">
    <source>
        <dbReference type="Proteomes" id="UP000235965"/>
    </source>
</evidence>
<feature type="region of interest" description="Disordered" evidence="1">
    <location>
        <begin position="18"/>
        <end position="58"/>
    </location>
</feature>
<feature type="compositionally biased region" description="Low complexity" evidence="1">
    <location>
        <begin position="332"/>
        <end position="341"/>
    </location>
</feature>
<feature type="region of interest" description="Disordered" evidence="1">
    <location>
        <begin position="100"/>
        <end position="133"/>
    </location>
</feature>
<feature type="region of interest" description="Disordered" evidence="1">
    <location>
        <begin position="417"/>
        <end position="456"/>
    </location>
</feature>
<dbReference type="AlphaFoldDB" id="A0A2J7RFC5"/>
<feature type="compositionally biased region" description="Polar residues" evidence="1">
    <location>
        <begin position="629"/>
        <end position="641"/>
    </location>
</feature>
<reference evidence="2 3" key="1">
    <citation type="submission" date="2017-12" db="EMBL/GenBank/DDBJ databases">
        <title>Hemimetabolous genomes reveal molecular basis of termite eusociality.</title>
        <authorList>
            <person name="Harrison M.C."/>
            <person name="Jongepier E."/>
            <person name="Robertson H.M."/>
            <person name="Arning N."/>
            <person name="Bitard-Feildel T."/>
            <person name="Chao H."/>
            <person name="Childers C.P."/>
            <person name="Dinh H."/>
            <person name="Doddapaneni H."/>
            <person name="Dugan S."/>
            <person name="Gowin J."/>
            <person name="Greiner C."/>
            <person name="Han Y."/>
            <person name="Hu H."/>
            <person name="Hughes D.S.T."/>
            <person name="Huylmans A.-K."/>
            <person name="Kemena C."/>
            <person name="Kremer L.P.M."/>
            <person name="Lee S.L."/>
            <person name="Lopez-Ezquerra A."/>
            <person name="Mallet L."/>
            <person name="Monroy-Kuhn J.M."/>
            <person name="Moser A."/>
            <person name="Murali S.C."/>
            <person name="Muzny D.M."/>
            <person name="Otani S."/>
            <person name="Piulachs M.-D."/>
            <person name="Poelchau M."/>
            <person name="Qu J."/>
            <person name="Schaub F."/>
            <person name="Wada-Katsumata A."/>
            <person name="Worley K.C."/>
            <person name="Xie Q."/>
            <person name="Ylla G."/>
            <person name="Poulsen M."/>
            <person name="Gibbs R.A."/>
            <person name="Schal C."/>
            <person name="Richards S."/>
            <person name="Belles X."/>
            <person name="Korb J."/>
            <person name="Bornberg-Bauer E."/>
        </authorList>
    </citation>
    <scope>NUCLEOTIDE SEQUENCE [LARGE SCALE GENOMIC DNA]</scope>
    <source>
        <tissue evidence="2">Whole body</tissue>
    </source>
</reference>
<dbReference type="EMBL" id="NEVH01004413">
    <property type="protein sequence ID" value="PNF39544.1"/>
    <property type="molecule type" value="Genomic_DNA"/>
</dbReference>
<evidence type="ECO:0000313" key="2">
    <source>
        <dbReference type="EMBL" id="PNF39544.1"/>
    </source>
</evidence>
<feature type="compositionally biased region" description="Polar residues" evidence="1">
    <location>
        <begin position="238"/>
        <end position="248"/>
    </location>
</feature>
<name>A0A2J7RFC5_9NEOP</name>
<proteinExistence type="predicted"/>
<dbReference type="EMBL" id="NEVH01004413">
    <property type="protein sequence ID" value="PNF39541.1"/>
    <property type="molecule type" value="Genomic_DNA"/>
</dbReference>
<dbReference type="OrthoDB" id="10660665at2759"/>
<dbReference type="EMBL" id="NEVH01004413">
    <property type="protein sequence ID" value="PNF39543.1"/>
    <property type="molecule type" value="Genomic_DNA"/>
</dbReference>
<dbReference type="EMBL" id="NEVH01004413">
    <property type="protein sequence ID" value="PNF39542.1"/>
    <property type="molecule type" value="Genomic_DNA"/>
</dbReference>
<evidence type="ECO:0000256" key="1">
    <source>
        <dbReference type="SAM" id="MobiDB-lite"/>
    </source>
</evidence>
<keyword evidence="3" id="KW-1185">Reference proteome</keyword>
<organism evidence="2 3">
    <name type="scientific">Cryptotermes secundus</name>
    <dbReference type="NCBI Taxonomy" id="105785"/>
    <lineage>
        <taxon>Eukaryota</taxon>
        <taxon>Metazoa</taxon>
        <taxon>Ecdysozoa</taxon>
        <taxon>Arthropoda</taxon>
        <taxon>Hexapoda</taxon>
        <taxon>Insecta</taxon>
        <taxon>Pterygota</taxon>
        <taxon>Neoptera</taxon>
        <taxon>Polyneoptera</taxon>
        <taxon>Dictyoptera</taxon>
        <taxon>Blattodea</taxon>
        <taxon>Blattoidea</taxon>
        <taxon>Termitoidae</taxon>
        <taxon>Kalotermitidae</taxon>
        <taxon>Cryptotermitinae</taxon>
        <taxon>Cryptotermes</taxon>
    </lineage>
</organism>
<feature type="region of interest" description="Disordered" evidence="1">
    <location>
        <begin position="272"/>
        <end position="390"/>
    </location>
</feature>
<comment type="caution">
    <text evidence="2">The sequence shown here is derived from an EMBL/GenBank/DDBJ whole genome shotgun (WGS) entry which is preliminary data.</text>
</comment>
<feature type="region of interest" description="Disordered" evidence="1">
    <location>
        <begin position="215"/>
        <end position="249"/>
    </location>
</feature>
<dbReference type="Proteomes" id="UP000235965">
    <property type="component" value="Unassembled WGS sequence"/>
</dbReference>
<gene>
    <name evidence="2" type="ORF">B7P43_G11103</name>
</gene>
<feature type="compositionally biased region" description="Polar residues" evidence="1">
    <location>
        <begin position="220"/>
        <end position="229"/>
    </location>
</feature>
<feature type="compositionally biased region" description="Polar residues" evidence="1">
    <location>
        <begin position="422"/>
        <end position="433"/>
    </location>
</feature>
<sequence length="641" mass="68455">MSLLAELEELQRCLEADSDSEDACNLAAPTADSETSEKEDVSSFANRNKGEPTGLVQDCVPRHPLHAEAVCKTSDVKEGKVVLDNADVVVQKFTTLSAANSDKTESAAQVSTTQTSSQESSANKGHTSKSFRQEAAAVEMVTMKNVLPKSGMMQANVSRGLADGKVSREKLLTDVCTKDSPSKDLKISILRRDELKAPSKLEEVKILTRKVSDTSAFDKGSTNTDSLPTGISKMDGRSQMSMSKTLPVSSPALASEDTLIFEELKLEGVADVNRSPFQTKEDPSKEQINVNKPIAAARQAQAIVSATSKSEEAKLPNVPLKVRASDAGPVVSSKSENESSSPLRASQSIHKASRTCVNSTTNKKSSLDSDRHTGGRVQPTPSSSVFSADSKLSRLEEVRISNNRPVIRVLGVLPDSKKSKNKTAGVSVSSPASLSIVRRGNIPRQGGPANSPPGATKRNISFETVSLVGQLLGETQPTVVIETYKQKNSKQLEKDKEGTNLKKRKLSADAGSPCVSTASSQYVPETSVPAVKRKLPDVSVMEGNVPVDSECQLQKNMRVHRDSEGKHKQEFCTTLGLETGMAVEGSEAVTVGTPALRKRRATSDPVASSDVNKNKGLSLPGGKRRKLSSSEISGLSEQTLS</sequence>
<dbReference type="InParanoid" id="A0A2J7RFC5"/>
<feature type="compositionally biased region" description="Polar residues" evidence="1">
    <location>
        <begin position="342"/>
        <end position="364"/>
    </location>
</feature>
<feature type="region of interest" description="Disordered" evidence="1">
    <location>
        <begin position="585"/>
        <end position="641"/>
    </location>
</feature>
<feature type="compositionally biased region" description="Low complexity" evidence="1">
    <location>
        <begin position="106"/>
        <end position="122"/>
    </location>
</feature>
<feature type="compositionally biased region" description="Low complexity" evidence="1">
    <location>
        <begin position="294"/>
        <end position="303"/>
    </location>
</feature>
<protein>
    <submittedName>
        <fullName evidence="2">Uncharacterized protein</fullName>
    </submittedName>
</protein>